<dbReference type="InterPro" id="IPR039191">
    <property type="entry name" value="Nopp140-like"/>
</dbReference>
<reference evidence="2" key="1">
    <citation type="submission" date="2013-10" db="EMBL/GenBank/DDBJ databases">
        <title>Genomic analysis of the causative agents of coccidiosis in chickens.</title>
        <authorList>
            <person name="Reid A.J."/>
            <person name="Blake D."/>
            <person name="Billington K."/>
            <person name="Browne H."/>
            <person name="Dunn M."/>
            <person name="Hung S."/>
            <person name="Kawahara F."/>
            <person name="Miranda-Saavedra D."/>
            <person name="Mourier T."/>
            <person name="Nagra H."/>
            <person name="Otto T.D."/>
            <person name="Rawlings N."/>
            <person name="Sanchez A."/>
            <person name="Sanders M."/>
            <person name="Subramaniam C."/>
            <person name="Tay Y."/>
            <person name="Dear P."/>
            <person name="Doerig C."/>
            <person name="Gruber A."/>
            <person name="Parkinson J."/>
            <person name="Shirley M."/>
            <person name="Wan K.L."/>
            <person name="Berriman M."/>
            <person name="Tomley F."/>
            <person name="Pain A."/>
        </authorList>
    </citation>
    <scope>NUCLEOTIDE SEQUENCE [LARGE SCALE GENOMIC DNA]</scope>
    <source>
        <strain evidence="2">Weybridge</strain>
    </source>
</reference>
<name>U6M5K7_EIMMA</name>
<dbReference type="EMBL" id="HG719612">
    <property type="protein sequence ID" value="CDJ58348.1"/>
    <property type="molecule type" value="Genomic_DNA"/>
</dbReference>
<sequence>METQGNKRQGPRAAARAAAQAAAGGGGDKNFTTAAAGAAAATAAAAAATTWYLGLWYSRQRDPAVPSSLLSVSLSRFAAASFRLHTLIGGAKKCGEGRLGEVHHGSWRTLERWAEAQGLGIEEALRRYHQQTYSPSGVTLAVLDPRPLEFIEADVGPALQYLLSTPAAAAAAAGDNGETVQQQVSPPPEETVGEGPSIGDDTKKEETGTVTEEEGGGGTREETDKKEEGGEETKGDNKQETAANACKTPVIHYLECASEQQNVIAFFSFFLPSASSSSAAAAAAAAEEGSEERGGGGEEEEEEKEEDPVSLMLQARRLLVELALKESPPGDWFVREQQHLFAYRHVFFFPQDILQAAVDLAIGGPKLSIQSQGGDTPVYSSSSSSTSISITSSSTTTSSSGSSKITNNPIAAGQQNSSSKGSSSNGRGGRQKRGGGSAAPLLAAPPPSQAAAAAAAAAGAAGYKYLSFPMHHPCYNKCSVLLQKGDDPNDPRASVVLQLSCWVGQQLVPREDAAAELFLSIVKQQAQGVIEEAARAGIAAAISGGTFAAESHNSLLRRGDTIVVSVAGPFDGLLRVLPALLLPLSPSPSASSSGGAGGAGSSVSPSSSSSSSSSSAAAAAAAAAGATIADISDNTVSIANKLLLSMLQQPSSSPELLLNEMALDMLVFPQSSKIYIQQQLIRAPIDTRLAAAWRDTLWQSMALHATIEGNVTEESAINLISLVLRTLRPVSLHPVSEVLPSQIVDLRGIYMLAPPAPPVPTGSLFGSSSSSSSSNGSNGSSDSSNQRIPPAALYVHPSFSKTAFHAVRVYIQILIISYPCMHANLHANACMLCTVGSNGEQPEVSKCSSSSSSSRSSR</sequence>
<feature type="compositionally biased region" description="Low complexity" evidence="1">
    <location>
        <begin position="848"/>
        <end position="858"/>
    </location>
</feature>
<organism evidence="2 3">
    <name type="scientific">Eimeria maxima</name>
    <name type="common">Coccidian parasite</name>
    <dbReference type="NCBI Taxonomy" id="5804"/>
    <lineage>
        <taxon>Eukaryota</taxon>
        <taxon>Sar</taxon>
        <taxon>Alveolata</taxon>
        <taxon>Apicomplexa</taxon>
        <taxon>Conoidasida</taxon>
        <taxon>Coccidia</taxon>
        <taxon>Eucoccidiorida</taxon>
        <taxon>Eimeriorina</taxon>
        <taxon>Eimeriidae</taxon>
        <taxon>Eimeria</taxon>
    </lineage>
</organism>
<feature type="compositionally biased region" description="Low complexity" evidence="1">
    <location>
        <begin position="380"/>
        <end position="406"/>
    </location>
</feature>
<accession>U6M5K7</accession>
<reference evidence="2" key="2">
    <citation type="submission" date="2013-10" db="EMBL/GenBank/DDBJ databases">
        <authorList>
            <person name="Aslett M."/>
        </authorList>
    </citation>
    <scope>NUCLEOTIDE SEQUENCE [LARGE SCALE GENOMIC DNA]</scope>
    <source>
        <strain evidence="2">Weybridge</strain>
    </source>
</reference>
<feature type="compositionally biased region" description="Low complexity" evidence="1">
    <location>
        <begin position="413"/>
        <end position="425"/>
    </location>
</feature>
<proteinExistence type="predicted"/>
<feature type="region of interest" description="Disordered" evidence="1">
    <location>
        <begin position="282"/>
        <end position="309"/>
    </location>
</feature>
<feature type="region of interest" description="Disordered" evidence="1">
    <location>
        <begin position="1"/>
        <end position="26"/>
    </location>
</feature>
<evidence type="ECO:0000256" key="1">
    <source>
        <dbReference type="SAM" id="MobiDB-lite"/>
    </source>
</evidence>
<dbReference type="GeneID" id="25338977"/>
<dbReference type="GO" id="GO:0005730">
    <property type="term" value="C:nucleolus"/>
    <property type="evidence" value="ECO:0007669"/>
    <property type="project" value="InterPro"/>
</dbReference>
<evidence type="ECO:0000313" key="3">
    <source>
        <dbReference type="Proteomes" id="UP000030763"/>
    </source>
</evidence>
<dbReference type="PANTHER" id="PTHR23216">
    <property type="entry name" value="NUCLEOLAR AND COILED-BODY PHOSPHOPROTEIN 1"/>
    <property type="match status" value="1"/>
</dbReference>
<feature type="compositionally biased region" description="Low complexity" evidence="1">
    <location>
        <begin position="766"/>
        <end position="785"/>
    </location>
</feature>
<evidence type="ECO:0000313" key="2">
    <source>
        <dbReference type="EMBL" id="CDJ58348.1"/>
    </source>
</evidence>
<dbReference type="GO" id="GO:0005654">
    <property type="term" value="C:nucleoplasm"/>
    <property type="evidence" value="ECO:0007669"/>
    <property type="project" value="TreeGrafter"/>
</dbReference>
<protein>
    <submittedName>
        <fullName evidence="2">Uncharacterized protein</fullName>
    </submittedName>
</protein>
<feature type="compositionally biased region" description="Basic and acidic residues" evidence="1">
    <location>
        <begin position="219"/>
        <end position="239"/>
    </location>
</feature>
<dbReference type="VEuPathDB" id="ToxoDB:EMWEY_00049910"/>
<keyword evidence="3" id="KW-1185">Reference proteome</keyword>
<feature type="compositionally biased region" description="Low complexity" evidence="1">
    <location>
        <begin position="601"/>
        <end position="610"/>
    </location>
</feature>
<dbReference type="RefSeq" id="XP_013334994.1">
    <property type="nucleotide sequence ID" value="XM_013479540.1"/>
</dbReference>
<dbReference type="Gene3D" id="3.30.830.10">
    <property type="entry name" value="Metalloenzyme, LuxS/M16 peptidase-like"/>
    <property type="match status" value="1"/>
</dbReference>
<feature type="region of interest" description="Disordered" evidence="1">
    <location>
        <begin position="369"/>
        <end position="444"/>
    </location>
</feature>
<gene>
    <name evidence="2" type="ORF">EMWEY_00049910</name>
</gene>
<dbReference type="OrthoDB" id="349099at2759"/>
<feature type="region of interest" description="Disordered" evidence="1">
    <location>
        <begin position="839"/>
        <end position="858"/>
    </location>
</feature>
<dbReference type="PANTHER" id="PTHR23216:SF1">
    <property type="entry name" value="NUCLEOLAR AND COILED-BODY PHOSPHOPROTEIN 1"/>
    <property type="match status" value="1"/>
</dbReference>
<feature type="region of interest" description="Disordered" evidence="1">
    <location>
        <begin position="173"/>
        <end position="241"/>
    </location>
</feature>
<feature type="region of interest" description="Disordered" evidence="1">
    <location>
        <begin position="590"/>
        <end position="610"/>
    </location>
</feature>
<feature type="compositionally biased region" description="Acidic residues" evidence="1">
    <location>
        <begin position="297"/>
        <end position="308"/>
    </location>
</feature>
<feature type="compositionally biased region" description="Low complexity" evidence="1">
    <location>
        <begin position="11"/>
        <end position="22"/>
    </location>
</feature>
<dbReference type="AlphaFoldDB" id="U6M5K7"/>
<feature type="region of interest" description="Disordered" evidence="1">
    <location>
        <begin position="762"/>
        <end position="786"/>
    </location>
</feature>
<dbReference type="Proteomes" id="UP000030763">
    <property type="component" value="Unassembled WGS sequence"/>
</dbReference>